<evidence type="ECO:0000313" key="10">
    <source>
        <dbReference type="EMBL" id="CBY18501.1"/>
    </source>
</evidence>
<keyword evidence="7" id="KW-0175">Coiled coil</keyword>
<proteinExistence type="inferred from homology"/>
<dbReference type="OrthoDB" id="10037631at2759"/>
<feature type="transmembrane region" description="Helical" evidence="6">
    <location>
        <begin position="215"/>
        <end position="240"/>
    </location>
</feature>
<feature type="transmembrane region" description="Helical" evidence="6">
    <location>
        <begin position="260"/>
        <end position="279"/>
    </location>
</feature>
<feature type="transmembrane region" description="Helical" evidence="6">
    <location>
        <begin position="384"/>
        <end position="405"/>
    </location>
</feature>
<evidence type="ECO:0000256" key="1">
    <source>
        <dbReference type="ARBA" id="ARBA00004141"/>
    </source>
</evidence>
<evidence type="ECO:0000256" key="5">
    <source>
        <dbReference type="ARBA" id="ARBA00023136"/>
    </source>
</evidence>
<organism evidence="10">
    <name type="scientific">Oikopleura dioica</name>
    <name type="common">Tunicate</name>
    <dbReference type="NCBI Taxonomy" id="34765"/>
    <lineage>
        <taxon>Eukaryota</taxon>
        <taxon>Metazoa</taxon>
        <taxon>Chordata</taxon>
        <taxon>Tunicata</taxon>
        <taxon>Appendicularia</taxon>
        <taxon>Copelata</taxon>
        <taxon>Oikopleuridae</taxon>
        <taxon>Oikopleura</taxon>
    </lineage>
</organism>
<evidence type="ECO:0000313" key="11">
    <source>
        <dbReference type="Proteomes" id="UP000001307"/>
    </source>
</evidence>
<feature type="compositionally biased region" description="Low complexity" evidence="8">
    <location>
        <begin position="1310"/>
        <end position="1320"/>
    </location>
</feature>
<feature type="transmembrane region" description="Helical" evidence="6">
    <location>
        <begin position="451"/>
        <end position="472"/>
    </location>
</feature>
<dbReference type="InParanoid" id="E4X5D2"/>
<feature type="transmembrane region" description="Helical" evidence="6">
    <location>
        <begin position="130"/>
        <end position="148"/>
    </location>
</feature>
<keyword evidence="11" id="KW-1185">Reference proteome</keyword>
<sequence>MLNRAERSQSTYSALERLPLTTGTAAQRVLRRRERKIKYDQKKFFVKKFVRKKWTYYRFNLCGLPAFPVKVFYTKQDLSNLLDITASFSNVLISAVTCGLISLLSAYLLTLQRPTAIFGYPEKSFLFSKWILFLVGATCQYSTIKSPIPDVMSPGHGYAFSVAFARPIYFIFSAIITFILVHVSFSMKSNGGMTLYGCFFIDIKIVACCIELSRILLYIMPVLFMLGFYARLITLLNWSMETVEIVFFGGTGSSSLKDSILVLLRSAACVIPIGILNSLSFKNDGSLEKRIFSISSSLCLTLAYVISRASNGNPTYDLIALQRIFGFRKCDSKISFLDKNVVASAHHRLESSILNGCIILLIAMLLGIANVFEEIKSMRKLDIGPLQISVFNIVILALLTVNGFFCDYLLPRLRSQNPWIIFKHPVLRTPEYKKFEVNSAAAVMWFDKFQFFMTILMKNLLLPIAFMIELWSASDSSYFESWSIIGKSMFFAIISFSISRRFFRDCEYQWLVLLCSYLLVFDLQKYHITEPILVTWFLGNIAASKVLGLYRRLCFIYVHIMPCASTWGSAFHAISQPICMPHSGWMYLQAFISTITSAPIKPLGGASVFLTSYVRPLRFWEKTFQTKTSGDERLQSQLETHRRRNENLQRNSIFYENLAISLRNQLAGDIALGRFGNVKEGDVYILASKSTATSLNGLLQIVELGNGVVSFQLRGLEFKGTYCQQREVEAITEDEPPTARNRLCFARSLCCLRSQKWVFGLSTFFKNLLMTWRVVQKNYVMPGYSICDSSTDFLAMYDYRKLVKSSFTRCIIYFAAKYERLAELLDPKNELMKTLSRENYDSDFEVVTSVAFSHNTDVDYDLAQAGVSKVQFMHHFSDWANHCYSMAHPEETECPANFITLVFGLSVVGRKTISNASQAGNTADAAIFLNGLYQMFQGNIMPDFSDEWVFTDDMALLNEIVAPALRLAIKLQSDELRKFTVGEANVELTFSKLWKEIEAARKTVICHENDPKWREAVLNNEPELFSFRHIVTEDESSDYRLMMLVRRQLNFKIIKINSEKIKNPERGSIQNARAILRNIINSSCDQPIGYPSYVSPILTSYTSLHEGVKQLAGEEVSFTGIYEGTLRFIGDCLLSCISCNSGIGLPENIPLSSVIRSTTTEQNQVAQTWIGSIPTTGGENDAENNLDGSVSSIDTLSSLSDHDLHRTAVINDSNQVLSNLDGFRRGGPQFVHWAKNEWRNSGGARSWVEWRPENGMKGVIVWGWYPCHRLPSKRSHIHTAILLLKIEEDSKTFYVPIQKPGLIMFDSDDSSAVSSNADSGGSEDENV</sequence>
<feature type="domain" description="Pecanex C-terminal" evidence="9">
    <location>
        <begin position="897"/>
        <end position="1105"/>
    </location>
</feature>
<feature type="transmembrane region" description="Helical" evidence="6">
    <location>
        <begin position="353"/>
        <end position="372"/>
    </location>
</feature>
<feature type="transmembrane region" description="Helical" evidence="6">
    <location>
        <begin position="484"/>
        <end position="502"/>
    </location>
</feature>
<feature type="coiled-coil region" evidence="7">
    <location>
        <begin position="631"/>
        <end position="658"/>
    </location>
</feature>
<dbReference type="GO" id="GO:0016020">
    <property type="term" value="C:membrane"/>
    <property type="evidence" value="ECO:0007669"/>
    <property type="project" value="UniProtKB-SubCell"/>
</dbReference>
<feature type="transmembrane region" description="Helical" evidence="6">
    <location>
        <begin position="168"/>
        <end position="185"/>
    </location>
</feature>
<evidence type="ECO:0000256" key="6">
    <source>
        <dbReference type="RuleBase" id="RU367089"/>
    </source>
</evidence>
<keyword evidence="5 6" id="KW-0472">Membrane</keyword>
<evidence type="ECO:0000259" key="9">
    <source>
        <dbReference type="Pfam" id="PF05041"/>
    </source>
</evidence>
<protein>
    <recommendedName>
        <fullName evidence="6">Pecanex-like protein</fullName>
    </recommendedName>
</protein>
<feature type="transmembrane region" description="Helical" evidence="6">
    <location>
        <begin position="85"/>
        <end position="109"/>
    </location>
</feature>
<dbReference type="Proteomes" id="UP000001307">
    <property type="component" value="Unassembled WGS sequence"/>
</dbReference>
<dbReference type="InterPro" id="IPR007735">
    <property type="entry name" value="Pecanex_C"/>
</dbReference>
<dbReference type="InterPro" id="IPR039797">
    <property type="entry name" value="Pecanex"/>
</dbReference>
<comment type="similarity">
    <text evidence="2 6">Belongs to the pecanex family.</text>
</comment>
<dbReference type="PANTHER" id="PTHR12372:SF7">
    <property type="entry name" value="PROTEIN PECANEX"/>
    <property type="match status" value="1"/>
</dbReference>
<keyword evidence="4 6" id="KW-1133">Transmembrane helix</keyword>
<reference evidence="10" key="1">
    <citation type="journal article" date="2010" name="Science">
        <title>Plasticity of animal genome architecture unmasked by rapid evolution of a pelagic tunicate.</title>
        <authorList>
            <person name="Denoeud F."/>
            <person name="Henriet S."/>
            <person name="Mungpakdee S."/>
            <person name="Aury J.M."/>
            <person name="Da Silva C."/>
            <person name="Brinkmann H."/>
            <person name="Mikhaleva J."/>
            <person name="Olsen L.C."/>
            <person name="Jubin C."/>
            <person name="Canestro C."/>
            <person name="Bouquet J.M."/>
            <person name="Danks G."/>
            <person name="Poulain J."/>
            <person name="Campsteijn C."/>
            <person name="Adamski M."/>
            <person name="Cross I."/>
            <person name="Yadetie F."/>
            <person name="Muffato M."/>
            <person name="Louis A."/>
            <person name="Butcher S."/>
            <person name="Tsagkogeorga G."/>
            <person name="Konrad A."/>
            <person name="Singh S."/>
            <person name="Jensen M.F."/>
            <person name="Cong E.H."/>
            <person name="Eikeseth-Otteraa H."/>
            <person name="Noel B."/>
            <person name="Anthouard V."/>
            <person name="Porcel B.M."/>
            <person name="Kachouri-Lafond R."/>
            <person name="Nishino A."/>
            <person name="Ugolini M."/>
            <person name="Chourrout P."/>
            <person name="Nishida H."/>
            <person name="Aasland R."/>
            <person name="Huzurbazar S."/>
            <person name="Westhof E."/>
            <person name="Delsuc F."/>
            <person name="Lehrach H."/>
            <person name="Reinhardt R."/>
            <person name="Weissenbach J."/>
            <person name="Roy S.W."/>
            <person name="Artiguenave F."/>
            <person name="Postlethwait J.H."/>
            <person name="Manak J.R."/>
            <person name="Thompson E.M."/>
            <person name="Jaillon O."/>
            <person name="Du Pasquier L."/>
            <person name="Boudinot P."/>
            <person name="Liberles D.A."/>
            <person name="Volff J.N."/>
            <person name="Philippe H."/>
            <person name="Lenhard B."/>
            <person name="Roest Crollius H."/>
            <person name="Wincker P."/>
            <person name="Chourrout D."/>
        </authorList>
    </citation>
    <scope>NUCLEOTIDE SEQUENCE [LARGE SCALE GENOMIC DNA]</scope>
</reference>
<comment type="subcellular location">
    <subcellularLocation>
        <location evidence="1 6">Membrane</location>
        <topology evidence="1 6">Multi-pass membrane protein</topology>
    </subcellularLocation>
</comment>
<evidence type="ECO:0000256" key="2">
    <source>
        <dbReference type="ARBA" id="ARBA00010170"/>
    </source>
</evidence>
<evidence type="ECO:0000256" key="3">
    <source>
        <dbReference type="ARBA" id="ARBA00022692"/>
    </source>
</evidence>
<feature type="transmembrane region" description="Helical" evidence="6">
    <location>
        <begin position="55"/>
        <end position="73"/>
    </location>
</feature>
<keyword evidence="3 6" id="KW-0812">Transmembrane</keyword>
<dbReference type="EMBL" id="FN653025">
    <property type="protein sequence ID" value="CBY18501.1"/>
    <property type="molecule type" value="Genomic_DNA"/>
</dbReference>
<dbReference type="PANTHER" id="PTHR12372">
    <property type="entry name" value="PECANEX"/>
    <property type="match status" value="1"/>
</dbReference>
<gene>
    <name evidence="10" type="ORF">GSOID_T00002365001</name>
</gene>
<dbReference type="Pfam" id="PF05041">
    <property type="entry name" value="Pecanex_C"/>
    <property type="match status" value="1"/>
</dbReference>
<name>E4X5D2_OIKDI</name>
<evidence type="ECO:0000256" key="8">
    <source>
        <dbReference type="SAM" id="MobiDB-lite"/>
    </source>
</evidence>
<feature type="region of interest" description="Disordered" evidence="8">
    <location>
        <begin position="1308"/>
        <end position="1327"/>
    </location>
</feature>
<accession>E4X5D2</accession>
<evidence type="ECO:0000256" key="7">
    <source>
        <dbReference type="SAM" id="Coils"/>
    </source>
</evidence>
<evidence type="ECO:0000256" key="4">
    <source>
        <dbReference type="ARBA" id="ARBA00022989"/>
    </source>
</evidence>